<evidence type="ECO:0000313" key="7">
    <source>
        <dbReference type="EMBL" id="ACI17294.1"/>
    </source>
</evidence>
<dbReference type="eggNOG" id="COG1295">
    <property type="taxonomic scope" value="Bacteria"/>
</dbReference>
<keyword evidence="3 6" id="KW-0812">Transmembrane</keyword>
<keyword evidence="2" id="KW-1003">Cell membrane</keyword>
<evidence type="ECO:0000256" key="1">
    <source>
        <dbReference type="ARBA" id="ARBA00004651"/>
    </source>
</evidence>
<feature type="transmembrane region" description="Helical" evidence="6">
    <location>
        <begin position="117"/>
        <end position="135"/>
    </location>
</feature>
<dbReference type="InterPro" id="IPR017039">
    <property type="entry name" value="Virul_fac_BrkB"/>
</dbReference>
<dbReference type="STRING" id="309798.COPRO5265_1043"/>
<evidence type="ECO:0000256" key="6">
    <source>
        <dbReference type="SAM" id="Phobius"/>
    </source>
</evidence>
<reference evidence="7 8" key="2">
    <citation type="journal article" date="2014" name="Genome Announc.">
        <title>Complete Genome Sequence of Coprothermobacter proteolyticus DSM 5265.</title>
        <authorList>
            <person name="Alexiev A."/>
            <person name="Coil D.A."/>
            <person name="Badger J.H."/>
            <person name="Enticknap J."/>
            <person name="Ward N."/>
            <person name="Robb F.T."/>
            <person name="Eisen J.A."/>
        </authorList>
    </citation>
    <scope>NUCLEOTIDE SEQUENCE [LARGE SCALE GENOMIC DNA]</scope>
    <source>
        <strain evidence="8">ATCC 35245 / DSM 5265 / OCM 4 / BT</strain>
    </source>
</reference>
<dbReference type="AlphaFoldDB" id="B5Y9B4"/>
<feature type="transmembrane region" description="Helical" evidence="6">
    <location>
        <begin position="47"/>
        <end position="68"/>
    </location>
</feature>
<keyword evidence="4 6" id="KW-1133">Transmembrane helix</keyword>
<dbReference type="Pfam" id="PF03631">
    <property type="entry name" value="Virul_fac_BrkB"/>
    <property type="match status" value="1"/>
</dbReference>
<organism evidence="7 8">
    <name type="scientific">Coprothermobacter proteolyticus (strain ATCC 35245 / DSM 5265 / OCM 4 / BT)</name>
    <dbReference type="NCBI Taxonomy" id="309798"/>
    <lineage>
        <taxon>Bacteria</taxon>
        <taxon>Pseudomonadati</taxon>
        <taxon>Coprothermobacterota</taxon>
        <taxon>Coprothermobacteria</taxon>
        <taxon>Coprothermobacterales</taxon>
        <taxon>Coprothermobacteraceae</taxon>
        <taxon>Coprothermobacter</taxon>
    </lineage>
</organism>
<evidence type="ECO:0000256" key="5">
    <source>
        <dbReference type="ARBA" id="ARBA00023136"/>
    </source>
</evidence>
<proteinExistence type="predicted"/>
<comment type="subcellular location">
    <subcellularLocation>
        <location evidence="1">Cell membrane</location>
        <topology evidence="1">Multi-pass membrane protein</topology>
    </subcellularLocation>
</comment>
<dbReference type="GO" id="GO:0005886">
    <property type="term" value="C:plasma membrane"/>
    <property type="evidence" value="ECO:0007669"/>
    <property type="project" value="UniProtKB-SubCell"/>
</dbReference>
<reference evidence="8" key="1">
    <citation type="submission" date="2008-08" db="EMBL/GenBank/DDBJ databases">
        <title>The complete genome sequence of Coprothermobacter proteolyticus strain ATCC 5245 / DSM 5265 / BT.</title>
        <authorList>
            <person name="Dodson R.J."/>
            <person name="Durkin A.S."/>
            <person name="Wu M."/>
            <person name="Eisen J."/>
            <person name="Sutton G."/>
        </authorList>
    </citation>
    <scope>NUCLEOTIDE SEQUENCE [LARGE SCALE GENOMIC DNA]</scope>
    <source>
        <strain evidence="8">ATCC 35245 / DSM 5265 / OCM 4 / BT</strain>
    </source>
</reference>
<gene>
    <name evidence="7" type="ordered locus">COPRO5265_1043</name>
</gene>
<evidence type="ECO:0000256" key="4">
    <source>
        <dbReference type="ARBA" id="ARBA00022989"/>
    </source>
</evidence>
<feature type="transmembrane region" description="Helical" evidence="6">
    <location>
        <begin position="186"/>
        <end position="205"/>
    </location>
</feature>
<sequence length="221" mass="24951">MFFSTAALTLFLFLLFGEQVSFSVLKYLSPDYEALLKPVITSLTISARWSWFLLIPLAWGSTNVFASLEHAATVIAKRERRSTVTIRLLSFAFILILAFSVWGYTVVGLFLEHLPSWIYNLLFYAVLFSGFNVFLDGHVNTKYALVVGAGQSVIWYVVSKIVNFYIKQVSTSIVFKVASAIPVVLFWYYVLAYVILLGWELLSLIGSSQNKNSSTVHDDRS</sequence>
<dbReference type="KEGG" id="cpo:COPRO5265_1043"/>
<dbReference type="Proteomes" id="UP000001732">
    <property type="component" value="Chromosome"/>
</dbReference>
<protein>
    <submittedName>
        <fullName evidence="7">Putative ribonuclease</fullName>
    </submittedName>
</protein>
<evidence type="ECO:0000256" key="3">
    <source>
        <dbReference type="ARBA" id="ARBA00022692"/>
    </source>
</evidence>
<name>B5Y9B4_COPPD</name>
<keyword evidence="8" id="KW-1185">Reference proteome</keyword>
<accession>B5Y9B4</accession>
<feature type="transmembrane region" description="Helical" evidence="6">
    <location>
        <begin position="88"/>
        <end position="111"/>
    </location>
</feature>
<feature type="transmembrane region" description="Helical" evidence="6">
    <location>
        <begin position="144"/>
        <end position="166"/>
    </location>
</feature>
<evidence type="ECO:0000313" key="8">
    <source>
        <dbReference type="Proteomes" id="UP000001732"/>
    </source>
</evidence>
<evidence type="ECO:0000256" key="2">
    <source>
        <dbReference type="ARBA" id="ARBA00022475"/>
    </source>
</evidence>
<dbReference type="EMBL" id="CP001145">
    <property type="protein sequence ID" value="ACI17294.1"/>
    <property type="molecule type" value="Genomic_DNA"/>
</dbReference>
<keyword evidence="5 6" id="KW-0472">Membrane</keyword>